<sequence length="217" mass="23605">TAASKIQDGDVILTYAKSSIVLKSISRAHHNGKHFRVIVIDSKPLFEGKYLARDLARAGVPVTYYMIASAQHAVQEATKVFLGASAMMSNGRLYSRVGTAIVAMLAHERDTPVIVCCESIKFSNKVALDSIVSNELAPVHELLGGVGAVQLTDYDGMPRKDGLLHKWSETPHLQMLNVMYDVTPADCISMIITEYGSLPPSSVPAVRRHLGEGDEEQ</sequence>
<accession>A0ACC3CZ01</accession>
<organism evidence="1 2">
    <name type="scientific">Coniosporium uncinatum</name>
    <dbReference type="NCBI Taxonomy" id="93489"/>
    <lineage>
        <taxon>Eukaryota</taxon>
        <taxon>Fungi</taxon>
        <taxon>Dikarya</taxon>
        <taxon>Ascomycota</taxon>
        <taxon>Pezizomycotina</taxon>
        <taxon>Dothideomycetes</taxon>
        <taxon>Dothideomycetes incertae sedis</taxon>
        <taxon>Coniosporium</taxon>
    </lineage>
</organism>
<reference evidence="1" key="1">
    <citation type="submission" date="2024-09" db="EMBL/GenBank/DDBJ databases">
        <title>Black Yeasts Isolated from many extreme environments.</title>
        <authorList>
            <person name="Coleine C."/>
            <person name="Stajich J.E."/>
            <person name="Selbmann L."/>
        </authorList>
    </citation>
    <scope>NUCLEOTIDE SEQUENCE</scope>
    <source>
        <strain evidence="1">CCFEE 5737</strain>
    </source>
</reference>
<dbReference type="Proteomes" id="UP001186974">
    <property type="component" value="Unassembled WGS sequence"/>
</dbReference>
<evidence type="ECO:0000313" key="2">
    <source>
        <dbReference type="Proteomes" id="UP001186974"/>
    </source>
</evidence>
<keyword evidence="2" id="KW-1185">Reference proteome</keyword>
<gene>
    <name evidence="1" type="ORF">LTS18_010975</name>
</gene>
<name>A0ACC3CZ01_9PEZI</name>
<protein>
    <submittedName>
        <fullName evidence="1">Uncharacterized protein</fullName>
    </submittedName>
</protein>
<evidence type="ECO:0000313" key="1">
    <source>
        <dbReference type="EMBL" id="KAK3059394.1"/>
    </source>
</evidence>
<dbReference type="EMBL" id="JAWDJW010009452">
    <property type="protein sequence ID" value="KAK3059394.1"/>
    <property type="molecule type" value="Genomic_DNA"/>
</dbReference>
<proteinExistence type="predicted"/>
<feature type="non-terminal residue" evidence="1">
    <location>
        <position position="1"/>
    </location>
</feature>
<comment type="caution">
    <text evidence="1">The sequence shown here is derived from an EMBL/GenBank/DDBJ whole genome shotgun (WGS) entry which is preliminary data.</text>
</comment>